<dbReference type="EMBL" id="RCHU02000004">
    <property type="protein sequence ID" value="KAL3597882.1"/>
    <property type="molecule type" value="Genomic_DNA"/>
</dbReference>
<organism evidence="1 2">
    <name type="scientific">Populus alba</name>
    <name type="common">White poplar</name>
    <dbReference type="NCBI Taxonomy" id="43335"/>
    <lineage>
        <taxon>Eukaryota</taxon>
        <taxon>Viridiplantae</taxon>
        <taxon>Streptophyta</taxon>
        <taxon>Embryophyta</taxon>
        <taxon>Tracheophyta</taxon>
        <taxon>Spermatophyta</taxon>
        <taxon>Magnoliopsida</taxon>
        <taxon>eudicotyledons</taxon>
        <taxon>Gunneridae</taxon>
        <taxon>Pentapetalae</taxon>
        <taxon>rosids</taxon>
        <taxon>fabids</taxon>
        <taxon>Malpighiales</taxon>
        <taxon>Salicaceae</taxon>
        <taxon>Saliceae</taxon>
        <taxon>Populus</taxon>
    </lineage>
</organism>
<sequence length="746" mass="84735">MVEFDYKELVKATGSFSPSRLLGKGSHGSVYKGTLEENKLVAIKKSSVGSDHVSIDNSKKLENEICVLSSLRESPYVINFLGTTHDDDHHSTCKEKNRLLVMEHMPNGSLHDLLHVDATPPSWPKRAKLADFGLAVLRVDSSSSPDHETQPAGTIGYLDPCYTTPSKLSTKNDVFSYGVVLLEIVSCQKAIDVSRLPASIVDWAVPLIEKQRLMDICDARIALPTFMEGTIKHLLYVASRCVSCKEENRPSISEIVMGMDKNCLAGRVKIPSWTSLMRSVMLMRRPRKFLEQWQEEKCDDLHMNNQPAAHVVQAENSQKLVRKAYINEGWFDALSFHGEVTNIYIQDGFYNVQYVESQQDAWLQILVEVLFLNESVSFTHNIFERRPIIRSKAPTVKWFKEWVPQDVVATGGRCSLFKWVTENQLNALKEKAKEPPASEPEPEPTTEVLFLCSFEGCGKTFIDAGALRKHSHIHGERQYVCHYEGCGKKFLDSSKLKRHFLIHTGERDFICPHEGCGKAFSLDFNLRSHMKTHSQENYHICPFPECGKRYAHEYKLKNHIASHHEKNPTPEVVKYATPPERIPKNAKTPPGVYGSASSDRPYICPYEGCEKDYIHEYKLKLHLRREHPGHMADENAENATPNADNELDEGSDQDAYGGKRVNGKSQKQSRSKPNLKMPPVKIRQRKGSSPPPATLNVVKKPWTIKDETYEEEEDSEETEEEDRDNAEDGWRYGGNEDDDEETEDED</sequence>
<protein>
    <submittedName>
        <fullName evidence="1">Uncharacterized protein</fullName>
    </submittedName>
</protein>
<dbReference type="Proteomes" id="UP000309997">
    <property type="component" value="Unassembled WGS sequence"/>
</dbReference>
<name>A0ACC4CK81_POPAL</name>
<accession>A0ACC4CK81</accession>
<keyword evidence="2" id="KW-1185">Reference proteome</keyword>
<evidence type="ECO:0000313" key="2">
    <source>
        <dbReference type="Proteomes" id="UP000309997"/>
    </source>
</evidence>
<gene>
    <name evidence="1" type="ORF">D5086_009519</name>
</gene>
<proteinExistence type="predicted"/>
<comment type="caution">
    <text evidence="1">The sequence shown here is derived from an EMBL/GenBank/DDBJ whole genome shotgun (WGS) entry which is preliminary data.</text>
</comment>
<reference evidence="1 2" key="1">
    <citation type="journal article" date="2024" name="Plant Biotechnol. J.">
        <title>Genome and CRISPR/Cas9 system of a widespread forest tree (Populus alba) in the world.</title>
        <authorList>
            <person name="Liu Y.J."/>
            <person name="Jiang P.F."/>
            <person name="Han X.M."/>
            <person name="Li X.Y."/>
            <person name="Wang H.M."/>
            <person name="Wang Y.J."/>
            <person name="Wang X.X."/>
            <person name="Zeng Q.Y."/>
        </authorList>
    </citation>
    <scope>NUCLEOTIDE SEQUENCE [LARGE SCALE GENOMIC DNA]</scope>
    <source>
        <strain evidence="2">cv. PAL-ZL1</strain>
    </source>
</reference>
<evidence type="ECO:0000313" key="1">
    <source>
        <dbReference type="EMBL" id="KAL3597882.1"/>
    </source>
</evidence>